<dbReference type="InterPro" id="IPR003760">
    <property type="entry name" value="PnrA-like"/>
</dbReference>
<dbReference type="PANTHER" id="PTHR34296:SF2">
    <property type="entry name" value="ABC TRANSPORTER GUANOSINE-BINDING PROTEIN NUPN"/>
    <property type="match status" value="1"/>
</dbReference>
<evidence type="ECO:0000256" key="3">
    <source>
        <dbReference type="ARBA" id="ARBA00022475"/>
    </source>
</evidence>
<keyword evidence="9" id="KW-1185">Reference proteome</keyword>
<keyword evidence="5" id="KW-0472">Membrane</keyword>
<dbReference type="RefSeq" id="WP_382357729.1">
    <property type="nucleotide sequence ID" value="NZ_JBHTGR010000005.1"/>
</dbReference>
<evidence type="ECO:0000313" key="9">
    <source>
        <dbReference type="Proteomes" id="UP001596620"/>
    </source>
</evidence>
<protein>
    <submittedName>
        <fullName evidence="8">BMP family ABC transporter substrate-binding protein</fullName>
    </submittedName>
</protein>
<evidence type="ECO:0000256" key="1">
    <source>
        <dbReference type="ARBA" id="ARBA00004193"/>
    </source>
</evidence>
<keyword evidence="6" id="KW-0449">Lipoprotein</keyword>
<dbReference type="PROSITE" id="PS51257">
    <property type="entry name" value="PROKAR_LIPOPROTEIN"/>
    <property type="match status" value="1"/>
</dbReference>
<dbReference type="Pfam" id="PF02608">
    <property type="entry name" value="Bmp"/>
    <property type="match status" value="1"/>
</dbReference>
<dbReference type="PANTHER" id="PTHR34296">
    <property type="entry name" value="TRANSCRIPTIONAL ACTIVATOR PROTEIN MED"/>
    <property type="match status" value="1"/>
</dbReference>
<gene>
    <name evidence="8" type="ORF">ACFQU8_03200</name>
</gene>
<keyword evidence="3" id="KW-1003">Cell membrane</keyword>
<dbReference type="Gene3D" id="3.40.50.2300">
    <property type="match status" value="2"/>
</dbReference>
<accession>A0ABW2UQN9</accession>
<name>A0ABW2UQN9_9BACI</name>
<evidence type="ECO:0000256" key="6">
    <source>
        <dbReference type="ARBA" id="ARBA00023288"/>
    </source>
</evidence>
<evidence type="ECO:0000256" key="5">
    <source>
        <dbReference type="ARBA" id="ARBA00023136"/>
    </source>
</evidence>
<evidence type="ECO:0000256" key="4">
    <source>
        <dbReference type="ARBA" id="ARBA00022729"/>
    </source>
</evidence>
<dbReference type="SUPFAM" id="SSF53822">
    <property type="entry name" value="Periplasmic binding protein-like I"/>
    <property type="match status" value="1"/>
</dbReference>
<sequence length="325" mass="36867">MKQFLMILMTGFVLLLAGCSLFIDSGHLQNAGMLVETSIDNQPWNQKGYDGLQAIEDTYNTDVFYKEEIKTKDEVRQAVDEFADKGVNLIFGNSSSYGKYFEDLSETYPGIHFVYFNGEKFAERVTSLNFNSHAMGFFAGMLAGKMSHTNQVGVIGVFDWQAEIEGFYAGVKYQDPEVKVHLNYVNDWNNKDRAMQMYDELRNDHTDVIYPAGNAYSQKVIKRSRNDGIYTIGYIADQSEIAEQNVLTSTVQDIETLYKRAAENVNEGDLRGGVLTYDFQDDVISLGQFSPDVPESFQKKLQEEVDAYKDTGILPNERENEQGMD</sequence>
<reference evidence="9" key="1">
    <citation type="journal article" date="2019" name="Int. J. Syst. Evol. Microbiol.">
        <title>The Global Catalogue of Microorganisms (GCM) 10K type strain sequencing project: providing services to taxonomists for standard genome sequencing and annotation.</title>
        <authorList>
            <consortium name="The Broad Institute Genomics Platform"/>
            <consortium name="The Broad Institute Genome Sequencing Center for Infectious Disease"/>
            <person name="Wu L."/>
            <person name="Ma J."/>
        </authorList>
    </citation>
    <scope>NUCLEOTIDE SEQUENCE [LARGE SCALE GENOMIC DNA]</scope>
    <source>
        <strain evidence="9">JCM 30234</strain>
    </source>
</reference>
<feature type="domain" description="ABC transporter substrate-binding protein PnrA-like" evidence="7">
    <location>
        <begin position="29"/>
        <end position="316"/>
    </location>
</feature>
<proteinExistence type="inferred from homology"/>
<dbReference type="EMBL" id="JBHTGR010000005">
    <property type="protein sequence ID" value="MFC7746247.1"/>
    <property type="molecule type" value="Genomic_DNA"/>
</dbReference>
<dbReference type="InterPro" id="IPR028082">
    <property type="entry name" value="Peripla_BP_I"/>
</dbReference>
<evidence type="ECO:0000256" key="2">
    <source>
        <dbReference type="ARBA" id="ARBA00008610"/>
    </source>
</evidence>
<dbReference type="Proteomes" id="UP001596620">
    <property type="component" value="Unassembled WGS sequence"/>
</dbReference>
<evidence type="ECO:0000259" key="7">
    <source>
        <dbReference type="Pfam" id="PF02608"/>
    </source>
</evidence>
<comment type="caution">
    <text evidence="8">The sequence shown here is derived from an EMBL/GenBank/DDBJ whole genome shotgun (WGS) entry which is preliminary data.</text>
</comment>
<organism evidence="8 9">
    <name type="scientific">Lentibacillus kimchii</name>
    <dbReference type="NCBI Taxonomy" id="1542911"/>
    <lineage>
        <taxon>Bacteria</taxon>
        <taxon>Bacillati</taxon>
        <taxon>Bacillota</taxon>
        <taxon>Bacilli</taxon>
        <taxon>Bacillales</taxon>
        <taxon>Bacillaceae</taxon>
        <taxon>Lentibacillus</taxon>
    </lineage>
</organism>
<evidence type="ECO:0000313" key="8">
    <source>
        <dbReference type="EMBL" id="MFC7746247.1"/>
    </source>
</evidence>
<keyword evidence="4" id="KW-0732">Signal</keyword>
<dbReference type="InterPro" id="IPR050957">
    <property type="entry name" value="BMP_lipoprotein"/>
</dbReference>
<comment type="subcellular location">
    <subcellularLocation>
        <location evidence="1">Cell membrane</location>
        <topology evidence="1">Lipid-anchor</topology>
    </subcellularLocation>
</comment>
<comment type="similarity">
    <text evidence="2">Belongs to the BMP lipoprotein family.</text>
</comment>